<comment type="caution">
    <text evidence="2">The sequence shown here is derived from an EMBL/GenBank/DDBJ whole genome shotgun (WGS) entry which is preliminary data.</text>
</comment>
<feature type="transmembrane region" description="Helical" evidence="1">
    <location>
        <begin position="379"/>
        <end position="412"/>
    </location>
</feature>
<dbReference type="SUPFAM" id="SSF48452">
    <property type="entry name" value="TPR-like"/>
    <property type="match status" value="1"/>
</dbReference>
<organism evidence="2 3">
    <name type="scientific">Candidatus Kaiserbacteria bacterium RIFCSPLOWO2_01_FULL_54_13</name>
    <dbReference type="NCBI Taxonomy" id="1798512"/>
    <lineage>
        <taxon>Bacteria</taxon>
        <taxon>Candidatus Kaiseribacteriota</taxon>
    </lineage>
</organism>
<dbReference type="AlphaFoldDB" id="A0A1F6F176"/>
<feature type="transmembrane region" description="Helical" evidence="1">
    <location>
        <begin position="131"/>
        <end position="153"/>
    </location>
</feature>
<dbReference type="Gene3D" id="1.25.40.10">
    <property type="entry name" value="Tetratricopeptide repeat domain"/>
    <property type="match status" value="1"/>
</dbReference>
<proteinExistence type="predicted"/>
<keyword evidence="1" id="KW-0812">Transmembrane</keyword>
<feature type="transmembrane region" description="Helical" evidence="1">
    <location>
        <begin position="106"/>
        <end position="124"/>
    </location>
</feature>
<evidence type="ECO:0000313" key="3">
    <source>
        <dbReference type="Proteomes" id="UP000177372"/>
    </source>
</evidence>
<dbReference type="STRING" id="1798512.A3A39_02220"/>
<gene>
    <name evidence="2" type="ORF">A3A39_02220</name>
</gene>
<keyword evidence="1" id="KW-1133">Transmembrane helix</keyword>
<accession>A0A1F6F176</accession>
<feature type="transmembrane region" description="Helical" evidence="1">
    <location>
        <begin position="332"/>
        <end position="359"/>
    </location>
</feature>
<evidence type="ECO:0008006" key="4">
    <source>
        <dbReference type="Google" id="ProtNLM"/>
    </source>
</evidence>
<name>A0A1F6F176_9BACT</name>
<feature type="transmembrane region" description="Helical" evidence="1">
    <location>
        <begin position="73"/>
        <end position="100"/>
    </location>
</feature>
<feature type="transmembrane region" description="Helical" evidence="1">
    <location>
        <begin position="433"/>
        <end position="451"/>
    </location>
</feature>
<dbReference type="EMBL" id="MFLZ01000022">
    <property type="protein sequence ID" value="OGG79619.1"/>
    <property type="molecule type" value="Genomic_DNA"/>
</dbReference>
<protein>
    <recommendedName>
        <fullName evidence="4">O-antigen polymerase</fullName>
    </recommendedName>
</protein>
<feature type="transmembrane region" description="Helical" evidence="1">
    <location>
        <begin position="196"/>
        <end position="229"/>
    </location>
</feature>
<sequence>MDLSVPDRLPSYAANGFAFLVALLPLLVVPFASVDTSLQKGLIAAFGAGLALLASGVAILLRARINIRMHALGIATFVFFAVVIFSALLSSSGTAHAWWGLGFEEYTVGGSLLFVVAVFAGMAARESAIRVSLLLFVAATAAVSLYALASLALDRTTAQESTLAGAWPQFSFLAAAAALAATILQEDARGRMRPALLIALIPLMLGTLAFFNTPAVFLLVTFLVGWIAFRFVHTKVISGKISFSVGAAALALLLSLIMLFGYRSPFQLPPDVRPTLFTTQRIAAPAILERIITPIIGTGPNTFSAVWERHRPMEFNMTPFWERSFEAGYSTAVTFAVTFGLLGVLTFLAIPTIGFASFARALFANNSDPSIRRDAGFSAWAFVMLFAFASHIISTPGLVTLLIGGFAAGLCARLVSVREFELPPSGARRMTRLAAGGFCVAAGFLLTTVAGQQFAGASFHSRGIAAHIAGDVPRAAELLERAAFWWSASLYERDAARVSLEAVFANPPADPRELDAAIGSAVTHAEKAIWASPKSYVAWLSRASLNISLIIAGKKELEPVARESIAQAKMLSPSRPEPHYLLAELEQFLGNRAAARDAIDGTFRLKPDYEPALRLRDRLTVVGDIQ</sequence>
<feature type="transmembrane region" description="Helical" evidence="1">
    <location>
        <begin position="165"/>
        <end position="184"/>
    </location>
</feature>
<evidence type="ECO:0000313" key="2">
    <source>
        <dbReference type="EMBL" id="OGG79619.1"/>
    </source>
</evidence>
<feature type="transmembrane region" description="Helical" evidence="1">
    <location>
        <begin position="241"/>
        <end position="262"/>
    </location>
</feature>
<evidence type="ECO:0000256" key="1">
    <source>
        <dbReference type="SAM" id="Phobius"/>
    </source>
</evidence>
<reference evidence="2 3" key="1">
    <citation type="journal article" date="2016" name="Nat. Commun.">
        <title>Thousands of microbial genomes shed light on interconnected biogeochemical processes in an aquifer system.</title>
        <authorList>
            <person name="Anantharaman K."/>
            <person name="Brown C.T."/>
            <person name="Hug L.A."/>
            <person name="Sharon I."/>
            <person name="Castelle C.J."/>
            <person name="Probst A.J."/>
            <person name="Thomas B.C."/>
            <person name="Singh A."/>
            <person name="Wilkins M.J."/>
            <person name="Karaoz U."/>
            <person name="Brodie E.L."/>
            <person name="Williams K.H."/>
            <person name="Hubbard S.S."/>
            <person name="Banfield J.F."/>
        </authorList>
    </citation>
    <scope>NUCLEOTIDE SEQUENCE [LARGE SCALE GENOMIC DNA]</scope>
</reference>
<dbReference type="Proteomes" id="UP000177372">
    <property type="component" value="Unassembled WGS sequence"/>
</dbReference>
<feature type="transmembrane region" description="Helical" evidence="1">
    <location>
        <begin position="43"/>
        <end position="61"/>
    </location>
</feature>
<keyword evidence="1" id="KW-0472">Membrane</keyword>
<feature type="transmembrane region" description="Helical" evidence="1">
    <location>
        <begin position="12"/>
        <end position="31"/>
    </location>
</feature>
<dbReference type="InterPro" id="IPR011990">
    <property type="entry name" value="TPR-like_helical_dom_sf"/>
</dbReference>